<accession>A0A6P8YSQ1</accession>
<name>A0A6P8YSQ1_THRPL</name>
<organism evidence="3">
    <name type="scientific">Thrips palmi</name>
    <name type="common">Melon thrips</name>
    <dbReference type="NCBI Taxonomy" id="161013"/>
    <lineage>
        <taxon>Eukaryota</taxon>
        <taxon>Metazoa</taxon>
        <taxon>Ecdysozoa</taxon>
        <taxon>Arthropoda</taxon>
        <taxon>Hexapoda</taxon>
        <taxon>Insecta</taxon>
        <taxon>Pterygota</taxon>
        <taxon>Neoptera</taxon>
        <taxon>Paraneoptera</taxon>
        <taxon>Thysanoptera</taxon>
        <taxon>Terebrantia</taxon>
        <taxon>Thripoidea</taxon>
        <taxon>Thripidae</taxon>
        <taxon>Thrips</taxon>
    </lineage>
</organism>
<dbReference type="Pfam" id="PF02958">
    <property type="entry name" value="EcKL"/>
    <property type="match status" value="1"/>
</dbReference>
<dbReference type="InterPro" id="IPR004119">
    <property type="entry name" value="EcKL"/>
</dbReference>
<dbReference type="InterPro" id="IPR011009">
    <property type="entry name" value="Kinase-like_dom_sf"/>
</dbReference>
<dbReference type="InterPro" id="IPR015897">
    <property type="entry name" value="CHK_kinase-like"/>
</dbReference>
<evidence type="ECO:0000313" key="2">
    <source>
        <dbReference type="Proteomes" id="UP000515158"/>
    </source>
</evidence>
<dbReference type="SUPFAM" id="SSF56112">
    <property type="entry name" value="Protein kinase-like (PK-like)"/>
    <property type="match status" value="1"/>
</dbReference>
<dbReference type="OrthoDB" id="190089at2759"/>
<dbReference type="Proteomes" id="UP000515158">
    <property type="component" value="Unplaced"/>
</dbReference>
<dbReference type="PANTHER" id="PTHR11012:SF4">
    <property type="entry name" value="LD42035P"/>
    <property type="match status" value="1"/>
</dbReference>
<dbReference type="SMART" id="SM00587">
    <property type="entry name" value="CHK"/>
    <property type="match status" value="1"/>
</dbReference>
<proteinExistence type="predicted"/>
<reference evidence="3" key="1">
    <citation type="submission" date="2025-08" db="UniProtKB">
        <authorList>
            <consortium name="RefSeq"/>
        </authorList>
    </citation>
    <scope>IDENTIFICATION</scope>
    <source>
        <tissue evidence="3">Total insect</tissue>
    </source>
</reference>
<sequence>MSSPSDKPVPMESDFKAQLTDKVLPGLLADGALGKDVTLVSQEIAPVGGYGVDHWMSSTFKVAVEVRDAETNTTRTTRMVAKFQVDDPVWADCATTSRNEDVMYNQVLPFFEELWQGQDGQPLNLFPKCYLAEQSPSPLVVMEDLTAQGFKLSPSLSSLDGAHVFLALQHLGKLHALSYCAKVRRKSDFLSLARELREAEYIDKNRAYHSGYLSRSLARGLKRLAARGGSAIDAATVEHLRRRFRSERDASNAFDLMADARTPEEPLAVVTHGDFCRNNIMFKYDPVTGKPVDVRFFDLQKAKYCSPAVDLSFFLFINTTPSQRAAHWDDFFVAYYDGLTTAMRRLLSSGPGMSPTMEMPSLASLRADFARHALYGYVICAFFLPVVQAPPGDAPAAEDCAFVADIADKFEAGAVTGDMFTKIGGEAADDTVADLLIEFVERGLVGL</sequence>
<gene>
    <name evidence="3" type="primary">LOC117644607</name>
</gene>
<dbReference type="Gene3D" id="3.90.1200.10">
    <property type="match status" value="1"/>
</dbReference>
<protein>
    <submittedName>
        <fullName evidence="3">Uncharacterized protein LOC117644607 isoform X2</fullName>
    </submittedName>
</protein>
<dbReference type="RefSeq" id="XP_034240101.1">
    <property type="nucleotide sequence ID" value="XM_034384210.1"/>
</dbReference>
<dbReference type="PANTHER" id="PTHR11012">
    <property type="entry name" value="PROTEIN KINASE-LIKE DOMAIN-CONTAINING"/>
    <property type="match status" value="1"/>
</dbReference>
<keyword evidence="2" id="KW-1185">Reference proteome</keyword>
<evidence type="ECO:0000313" key="3">
    <source>
        <dbReference type="RefSeq" id="XP_034240101.1"/>
    </source>
</evidence>
<feature type="domain" description="CHK kinase-like" evidence="1">
    <location>
        <begin position="140"/>
        <end position="345"/>
    </location>
</feature>
<dbReference type="GeneID" id="117644607"/>
<evidence type="ECO:0000259" key="1">
    <source>
        <dbReference type="SMART" id="SM00587"/>
    </source>
</evidence>
<dbReference type="AlphaFoldDB" id="A0A6P8YSQ1"/>
<dbReference type="InParanoid" id="A0A6P8YSQ1"/>